<accession>A0A3L8DSS0</accession>
<name>A0A3L8DSS0_OOCBI</name>
<dbReference type="InterPro" id="IPR051732">
    <property type="entry name" value="USF"/>
</dbReference>
<comment type="caution">
    <text evidence="7">The sequence shown here is derived from an EMBL/GenBank/DDBJ whole genome shotgun (WGS) entry which is preliminary data.</text>
</comment>
<dbReference type="InterPro" id="IPR036638">
    <property type="entry name" value="HLH_DNA-bd_sf"/>
</dbReference>
<dbReference type="GO" id="GO:0005634">
    <property type="term" value="C:nucleus"/>
    <property type="evidence" value="ECO:0007669"/>
    <property type="project" value="UniProtKB-SubCell"/>
</dbReference>
<keyword evidence="2" id="KW-0805">Transcription regulation</keyword>
<keyword evidence="3" id="KW-0804">Transcription</keyword>
<dbReference type="InterPro" id="IPR011598">
    <property type="entry name" value="bHLH_dom"/>
</dbReference>
<proteinExistence type="predicted"/>
<evidence type="ECO:0000313" key="7">
    <source>
        <dbReference type="EMBL" id="RLU23376.1"/>
    </source>
</evidence>
<feature type="coiled-coil region" evidence="5">
    <location>
        <begin position="206"/>
        <end position="250"/>
    </location>
</feature>
<organism evidence="7 8">
    <name type="scientific">Ooceraea biroi</name>
    <name type="common">Clonal raider ant</name>
    <name type="synonym">Cerapachys biroi</name>
    <dbReference type="NCBI Taxonomy" id="2015173"/>
    <lineage>
        <taxon>Eukaryota</taxon>
        <taxon>Metazoa</taxon>
        <taxon>Ecdysozoa</taxon>
        <taxon>Arthropoda</taxon>
        <taxon>Hexapoda</taxon>
        <taxon>Insecta</taxon>
        <taxon>Pterygota</taxon>
        <taxon>Neoptera</taxon>
        <taxon>Endopterygota</taxon>
        <taxon>Hymenoptera</taxon>
        <taxon>Apocrita</taxon>
        <taxon>Aculeata</taxon>
        <taxon>Formicoidea</taxon>
        <taxon>Formicidae</taxon>
        <taxon>Dorylinae</taxon>
        <taxon>Ooceraea</taxon>
    </lineage>
</organism>
<dbReference type="Pfam" id="PF00010">
    <property type="entry name" value="HLH"/>
    <property type="match status" value="1"/>
</dbReference>
<dbReference type="PROSITE" id="PS50888">
    <property type="entry name" value="BHLH"/>
    <property type="match status" value="1"/>
</dbReference>
<protein>
    <recommendedName>
        <fullName evidence="6">BHLH domain-containing protein</fullName>
    </recommendedName>
</protein>
<evidence type="ECO:0000256" key="1">
    <source>
        <dbReference type="ARBA" id="ARBA00004123"/>
    </source>
</evidence>
<evidence type="ECO:0000256" key="2">
    <source>
        <dbReference type="ARBA" id="ARBA00023015"/>
    </source>
</evidence>
<dbReference type="CDD" id="cd11396">
    <property type="entry name" value="bHLHzip_USF"/>
    <property type="match status" value="1"/>
</dbReference>
<evidence type="ECO:0000259" key="6">
    <source>
        <dbReference type="PROSITE" id="PS50888"/>
    </source>
</evidence>
<dbReference type="GO" id="GO:0046983">
    <property type="term" value="F:protein dimerization activity"/>
    <property type="evidence" value="ECO:0007669"/>
    <property type="project" value="InterPro"/>
</dbReference>
<sequence length="261" mass="29008">MEIVNRYNTVDERCSAEENIMSDETVGVVLEEAEIMDCDADVEADDDNIQYHLYTVNRGDNAVAYKVMHVNDNHGENSELSIATPLHNTVQVLTSPLNGQLYVLSNGSASDVATSESAKTVSSRVTKLQIKGSQSIVTGVKKRDERRRVTHNEIERRRRGKISNWISKLGKLLADCDQGVDKEGDAKTNCESQSTGGILARACEYITELREANEKLAQSMDESAELMEEAKNLRQLVSQLRDENSKLKIQISKGNAFLLDT</sequence>
<evidence type="ECO:0000256" key="5">
    <source>
        <dbReference type="SAM" id="Coils"/>
    </source>
</evidence>
<evidence type="ECO:0000256" key="4">
    <source>
        <dbReference type="ARBA" id="ARBA00023242"/>
    </source>
</evidence>
<reference evidence="7 8" key="1">
    <citation type="journal article" date="2018" name="Genome Res.">
        <title>The genomic architecture and molecular evolution of ant odorant receptors.</title>
        <authorList>
            <person name="McKenzie S.K."/>
            <person name="Kronauer D.J.C."/>
        </authorList>
    </citation>
    <scope>NUCLEOTIDE SEQUENCE [LARGE SCALE GENOMIC DNA]</scope>
    <source>
        <strain evidence="7">Clonal line C1</strain>
    </source>
</reference>
<dbReference type="PANTHER" id="PTHR46117">
    <property type="entry name" value="FI24210P1"/>
    <property type="match status" value="1"/>
</dbReference>
<keyword evidence="4" id="KW-0539">Nucleus</keyword>
<dbReference type="SUPFAM" id="SSF47459">
    <property type="entry name" value="HLH, helix-loop-helix DNA-binding domain"/>
    <property type="match status" value="1"/>
</dbReference>
<dbReference type="Proteomes" id="UP000279307">
    <property type="component" value="Chromosome 4"/>
</dbReference>
<evidence type="ECO:0000313" key="8">
    <source>
        <dbReference type="Proteomes" id="UP000279307"/>
    </source>
</evidence>
<feature type="domain" description="BHLH" evidence="6">
    <location>
        <begin position="146"/>
        <end position="209"/>
    </location>
</feature>
<dbReference type="GO" id="GO:0000978">
    <property type="term" value="F:RNA polymerase II cis-regulatory region sequence-specific DNA binding"/>
    <property type="evidence" value="ECO:0007669"/>
    <property type="project" value="TreeGrafter"/>
</dbReference>
<gene>
    <name evidence="7" type="ORF">DMN91_003580</name>
</gene>
<dbReference type="EMBL" id="QOIP01000004">
    <property type="protein sequence ID" value="RLU23376.1"/>
    <property type="molecule type" value="Genomic_DNA"/>
</dbReference>
<dbReference type="OrthoDB" id="690068at2759"/>
<keyword evidence="5" id="KW-0175">Coiled coil</keyword>
<dbReference type="SMART" id="SM00353">
    <property type="entry name" value="HLH"/>
    <property type="match status" value="1"/>
</dbReference>
<dbReference type="GO" id="GO:0000981">
    <property type="term" value="F:DNA-binding transcription factor activity, RNA polymerase II-specific"/>
    <property type="evidence" value="ECO:0007669"/>
    <property type="project" value="TreeGrafter"/>
</dbReference>
<evidence type="ECO:0000256" key="3">
    <source>
        <dbReference type="ARBA" id="ARBA00023163"/>
    </source>
</evidence>
<comment type="subcellular location">
    <subcellularLocation>
        <location evidence="1">Nucleus</location>
    </subcellularLocation>
</comment>
<dbReference type="AlphaFoldDB" id="A0A3L8DSS0"/>
<dbReference type="PANTHER" id="PTHR46117:SF3">
    <property type="entry name" value="FI24210P1"/>
    <property type="match status" value="1"/>
</dbReference>
<dbReference type="Gene3D" id="4.10.280.10">
    <property type="entry name" value="Helix-loop-helix DNA-binding domain"/>
    <property type="match status" value="1"/>
</dbReference>